<evidence type="ECO:0000256" key="3">
    <source>
        <dbReference type="ARBA" id="ARBA00022448"/>
    </source>
</evidence>
<feature type="transmembrane region" description="Helical" evidence="9">
    <location>
        <begin position="227"/>
        <end position="251"/>
    </location>
</feature>
<evidence type="ECO:0000256" key="5">
    <source>
        <dbReference type="ARBA" id="ARBA00022692"/>
    </source>
</evidence>
<keyword evidence="4" id="KW-1003">Cell membrane</keyword>
<keyword evidence="6 9" id="KW-1133">Transmembrane helix</keyword>
<keyword evidence="5 9" id="KW-0812">Transmembrane</keyword>
<evidence type="ECO:0000256" key="4">
    <source>
        <dbReference type="ARBA" id="ARBA00022475"/>
    </source>
</evidence>
<dbReference type="PANTHER" id="PTHR31686">
    <property type="match status" value="1"/>
</dbReference>
<evidence type="ECO:0000256" key="7">
    <source>
        <dbReference type="ARBA" id="ARBA00023136"/>
    </source>
</evidence>
<dbReference type="CDD" id="cd09318">
    <property type="entry name" value="TDT_SSU1"/>
    <property type="match status" value="1"/>
</dbReference>
<feature type="transmembrane region" description="Helical" evidence="9">
    <location>
        <begin position="90"/>
        <end position="111"/>
    </location>
</feature>
<feature type="transmembrane region" description="Helical" evidence="9">
    <location>
        <begin position="391"/>
        <end position="409"/>
    </location>
</feature>
<feature type="transmembrane region" description="Helical" evidence="9">
    <location>
        <begin position="305"/>
        <end position="329"/>
    </location>
</feature>
<keyword evidence="3" id="KW-0813">Transport</keyword>
<feature type="transmembrane region" description="Helical" evidence="9">
    <location>
        <begin position="159"/>
        <end position="182"/>
    </location>
</feature>
<dbReference type="EMBL" id="LN483273">
    <property type="protein sequence ID" value="CDZ98037.1"/>
    <property type="molecule type" value="Genomic_DNA"/>
</dbReference>
<dbReference type="InterPro" id="IPR038665">
    <property type="entry name" value="Voltage-dep_anion_channel_sf"/>
</dbReference>
<feature type="region of interest" description="Disordered" evidence="8">
    <location>
        <begin position="461"/>
        <end position="510"/>
    </location>
</feature>
<dbReference type="InterPro" id="IPR004695">
    <property type="entry name" value="SLAC1/Mae1/Ssu1/TehA"/>
</dbReference>
<feature type="transmembrane region" description="Helical" evidence="9">
    <location>
        <begin position="349"/>
        <end position="379"/>
    </location>
</feature>
<dbReference type="GO" id="GO:0005886">
    <property type="term" value="C:plasma membrane"/>
    <property type="evidence" value="ECO:0007669"/>
    <property type="project" value="UniProtKB-SubCell"/>
</dbReference>
<accession>A0A0F7SM63</accession>
<evidence type="ECO:0000256" key="1">
    <source>
        <dbReference type="ARBA" id="ARBA00004651"/>
    </source>
</evidence>
<proteinExistence type="inferred from homology"/>
<dbReference type="AlphaFoldDB" id="A0A0F7SM63"/>
<feature type="transmembrane region" description="Helical" evidence="9">
    <location>
        <begin position="263"/>
        <end position="284"/>
    </location>
</feature>
<dbReference type="GO" id="GO:0000319">
    <property type="term" value="F:sulfite transmembrane transporter activity"/>
    <property type="evidence" value="ECO:0007669"/>
    <property type="project" value="TreeGrafter"/>
</dbReference>
<feature type="compositionally biased region" description="Polar residues" evidence="8">
    <location>
        <begin position="8"/>
        <end position="20"/>
    </location>
</feature>
<reference evidence="10" key="1">
    <citation type="submission" date="2014-08" db="EMBL/GenBank/DDBJ databases">
        <authorList>
            <person name="Sharma Rahul"/>
            <person name="Thines Marco"/>
        </authorList>
    </citation>
    <scope>NUCLEOTIDE SEQUENCE</scope>
</reference>
<evidence type="ECO:0000313" key="10">
    <source>
        <dbReference type="EMBL" id="CDZ98037.1"/>
    </source>
</evidence>
<keyword evidence="7 9" id="KW-0472">Membrane</keyword>
<evidence type="ECO:0000256" key="6">
    <source>
        <dbReference type="ARBA" id="ARBA00022989"/>
    </source>
</evidence>
<feature type="region of interest" description="Disordered" evidence="8">
    <location>
        <begin position="1"/>
        <end position="20"/>
    </location>
</feature>
<name>A0A0F7SM63_PHARH</name>
<dbReference type="InterPro" id="IPR051629">
    <property type="entry name" value="Sulfite_efflux_TDT"/>
</dbReference>
<protein>
    <submittedName>
        <fullName evidence="10">Voltage-dependent anion channel</fullName>
    </submittedName>
</protein>
<dbReference type="Pfam" id="PF03595">
    <property type="entry name" value="SLAC1"/>
    <property type="match status" value="1"/>
</dbReference>
<dbReference type="Gene3D" id="1.50.10.150">
    <property type="entry name" value="Voltage-dependent anion channel"/>
    <property type="match status" value="1"/>
</dbReference>
<feature type="transmembrane region" description="Helical" evidence="9">
    <location>
        <begin position="117"/>
        <end position="139"/>
    </location>
</feature>
<feature type="transmembrane region" description="Helical" evidence="9">
    <location>
        <begin position="194"/>
        <end position="215"/>
    </location>
</feature>
<sequence length="510" mass="56191">MSTDHDYPSSTEQKLSTPSHPIVIQTQSSHTHCMGILKHRFLSTNMIDSQKRSSSSTGSTAAQVVDVVEETVEDKVKGISERIKHFSPSWFSCTMGVGIPCTLILNIPYPVVHHLRVPATIFVVVDTILFTTFTIIFAVRYLRWPEIWPLTMRHPMHSLFLGCYPMSCFTLISGGIGMKNAWGLGDGWLWALSYLWWISCVISIAVALLVPFNVYTTHTNIPENTTAAYLLPVVPNITAASIGAVLAYNFVPIDTQYAMHIWVASYVLLGPGILVALMLLTLYLQRLIFHHIPPREVIVSSFLPLGPTGLAGFSALKLGVVATMLFPLVKPTGGGVQSETELGKAMAGWALWGVGLGFAILLWGLGIWFMLIALGSFFLRWREKDMRFNMGWWGFTFPLASLTLSTQLIGEQLDNDGFKVMGTIMTCTMILLVFAVSVPTIQGCFTGSKRIFAAPCLADMETPSSSSLPDSGSGSQDGADVDVEEDRQENRNGLGSERTEKIEKNEKNKR</sequence>
<feature type="compositionally biased region" description="Low complexity" evidence="8">
    <location>
        <begin position="463"/>
        <end position="474"/>
    </location>
</feature>
<comment type="subcellular location">
    <subcellularLocation>
        <location evidence="1">Cell membrane</location>
        <topology evidence="1">Multi-pass membrane protein</topology>
    </subcellularLocation>
</comment>
<evidence type="ECO:0000256" key="8">
    <source>
        <dbReference type="SAM" id="MobiDB-lite"/>
    </source>
</evidence>
<evidence type="ECO:0000256" key="2">
    <source>
        <dbReference type="ARBA" id="ARBA00008566"/>
    </source>
</evidence>
<evidence type="ECO:0000256" key="9">
    <source>
        <dbReference type="SAM" id="Phobius"/>
    </source>
</evidence>
<feature type="transmembrane region" description="Helical" evidence="9">
    <location>
        <begin position="421"/>
        <end position="441"/>
    </location>
</feature>
<comment type="similarity">
    <text evidence="2">Belongs to the tellurite-resistance/dicarboxylate transporter (TDT) family.</text>
</comment>
<dbReference type="PANTHER" id="PTHR31686:SF1">
    <property type="entry name" value="SULFITE EFFLUX PUMP SSU1"/>
    <property type="match status" value="1"/>
</dbReference>
<feature type="compositionally biased region" description="Basic and acidic residues" evidence="8">
    <location>
        <begin position="497"/>
        <end position="510"/>
    </location>
</feature>
<organism evidence="10">
    <name type="scientific">Phaffia rhodozyma</name>
    <name type="common">Yeast</name>
    <name type="synonym">Xanthophyllomyces dendrorhous</name>
    <dbReference type="NCBI Taxonomy" id="264483"/>
    <lineage>
        <taxon>Eukaryota</taxon>
        <taxon>Fungi</taxon>
        <taxon>Dikarya</taxon>
        <taxon>Basidiomycota</taxon>
        <taxon>Agaricomycotina</taxon>
        <taxon>Tremellomycetes</taxon>
        <taxon>Cystofilobasidiales</taxon>
        <taxon>Mrakiaceae</taxon>
        <taxon>Phaffia</taxon>
    </lineage>
</organism>